<accession>A0A6B0ULK5</accession>
<reference evidence="2" key="1">
    <citation type="submission" date="2019-12" db="EMBL/GenBank/DDBJ databases">
        <title>An insight into the sialome of adult female Ixodes ricinus ticks feeding for 6 days.</title>
        <authorList>
            <person name="Perner J."/>
            <person name="Ribeiro J.M.C."/>
        </authorList>
    </citation>
    <scope>NUCLEOTIDE SEQUENCE</scope>
    <source>
        <strain evidence="2">Semi-engorged</strain>
        <tissue evidence="2">Salivary glands</tissue>
    </source>
</reference>
<protein>
    <submittedName>
        <fullName evidence="2">Putative secreted protein</fullName>
    </submittedName>
</protein>
<keyword evidence="1" id="KW-1133">Transmembrane helix</keyword>
<dbReference type="EMBL" id="GIFC01008391">
    <property type="protein sequence ID" value="MXU90474.1"/>
    <property type="molecule type" value="Transcribed_RNA"/>
</dbReference>
<sequence length="115" mass="12939">MARATFGISSVPSIFFCTFIFFFILVAGNVGVRIPLSLVRNVSEEICLVVCGSIGAPRCTIRKPLQFCRQYLHESEHLVLPGQVGLSPQFQSAFLKLDFSYDHCCVYKRPFVFVL</sequence>
<dbReference type="AlphaFoldDB" id="A0A6B0ULK5"/>
<evidence type="ECO:0000256" key="1">
    <source>
        <dbReference type="SAM" id="Phobius"/>
    </source>
</evidence>
<keyword evidence="1" id="KW-0812">Transmembrane</keyword>
<evidence type="ECO:0000313" key="2">
    <source>
        <dbReference type="EMBL" id="MXU90474.1"/>
    </source>
</evidence>
<name>A0A6B0ULK5_IXORI</name>
<feature type="transmembrane region" description="Helical" evidence="1">
    <location>
        <begin position="12"/>
        <end position="32"/>
    </location>
</feature>
<keyword evidence="1" id="KW-0472">Membrane</keyword>
<proteinExistence type="predicted"/>
<organism evidence="2">
    <name type="scientific">Ixodes ricinus</name>
    <name type="common">Common tick</name>
    <name type="synonym">Acarus ricinus</name>
    <dbReference type="NCBI Taxonomy" id="34613"/>
    <lineage>
        <taxon>Eukaryota</taxon>
        <taxon>Metazoa</taxon>
        <taxon>Ecdysozoa</taxon>
        <taxon>Arthropoda</taxon>
        <taxon>Chelicerata</taxon>
        <taxon>Arachnida</taxon>
        <taxon>Acari</taxon>
        <taxon>Parasitiformes</taxon>
        <taxon>Ixodida</taxon>
        <taxon>Ixodoidea</taxon>
        <taxon>Ixodidae</taxon>
        <taxon>Ixodinae</taxon>
        <taxon>Ixodes</taxon>
    </lineage>
</organism>